<gene>
    <name evidence="2" type="ORF">A3F83_09440</name>
</gene>
<accession>A0A1F5YL45</accession>
<dbReference type="EMBL" id="MFIX01000242">
    <property type="protein sequence ID" value="OGG00773.1"/>
    <property type="molecule type" value="Genomic_DNA"/>
</dbReference>
<evidence type="ECO:0000313" key="3">
    <source>
        <dbReference type="Proteomes" id="UP000179129"/>
    </source>
</evidence>
<name>A0A1F5YL45_9BACT</name>
<dbReference type="Proteomes" id="UP000179129">
    <property type="component" value="Unassembled WGS sequence"/>
</dbReference>
<reference evidence="2 3" key="1">
    <citation type="journal article" date="2016" name="Nat. Commun.">
        <title>Thousands of microbial genomes shed light on interconnected biogeochemical processes in an aquifer system.</title>
        <authorList>
            <person name="Anantharaman K."/>
            <person name="Brown C.T."/>
            <person name="Hug L.A."/>
            <person name="Sharon I."/>
            <person name="Castelle C.J."/>
            <person name="Probst A.J."/>
            <person name="Thomas B.C."/>
            <person name="Singh A."/>
            <person name="Wilkins M.J."/>
            <person name="Karaoz U."/>
            <person name="Brodie E.L."/>
            <person name="Williams K.H."/>
            <person name="Hubbard S.S."/>
            <person name="Banfield J.F."/>
        </authorList>
    </citation>
    <scope>NUCLEOTIDE SEQUENCE [LARGE SCALE GENOMIC DNA]</scope>
</reference>
<proteinExistence type="predicted"/>
<feature type="signal peptide" evidence="1">
    <location>
        <begin position="1"/>
        <end position="22"/>
    </location>
</feature>
<evidence type="ECO:0000256" key="1">
    <source>
        <dbReference type="SAM" id="SignalP"/>
    </source>
</evidence>
<evidence type="ECO:0000313" key="2">
    <source>
        <dbReference type="EMBL" id="OGG00773.1"/>
    </source>
</evidence>
<comment type="caution">
    <text evidence="2">The sequence shown here is derived from an EMBL/GenBank/DDBJ whole genome shotgun (WGS) entry which is preliminary data.</text>
</comment>
<dbReference type="AlphaFoldDB" id="A0A1F5YL45"/>
<feature type="chain" id="PRO_5009522496" evidence="1">
    <location>
        <begin position="23"/>
        <end position="202"/>
    </location>
</feature>
<organism evidence="2 3">
    <name type="scientific">Candidatus Glassbacteria bacterium RIFCSPLOWO2_12_FULL_58_11</name>
    <dbReference type="NCBI Taxonomy" id="1817867"/>
    <lineage>
        <taxon>Bacteria</taxon>
        <taxon>Candidatus Glassiibacteriota</taxon>
    </lineage>
</organism>
<protein>
    <submittedName>
        <fullName evidence="2">Uncharacterized protein</fullName>
    </submittedName>
</protein>
<keyword evidence="1" id="KW-0732">Signal</keyword>
<sequence length="202" mass="23159">MRFHVAVFSALFLMFLAQQAGADDQSARIDTLIQEPAQAGDLPEVVVKWLVARDLLIPYYGEYGYSGRPRYGNTLIGSFTGENTMDCAVLTIPRGALEDSCSIWVFPSGDTLAPMLIAKHRVFRQELSQWQMSYDKESELEYRWCIRPYGPYSEADLNYMKVDTEGLPEITHQGIFVLQAEKDPYPYYYYDGNRWLQLPLGQ</sequence>